<dbReference type="Proteomes" id="UP000256970">
    <property type="component" value="Unassembled WGS sequence"/>
</dbReference>
<feature type="signal peptide" evidence="2">
    <location>
        <begin position="1"/>
        <end position="19"/>
    </location>
</feature>
<evidence type="ECO:0000256" key="2">
    <source>
        <dbReference type="SAM" id="SignalP"/>
    </source>
</evidence>
<evidence type="ECO:0000256" key="1">
    <source>
        <dbReference type="SAM" id="MobiDB-lite"/>
    </source>
</evidence>
<feature type="chain" id="PRO_5016599194" evidence="2">
    <location>
        <begin position="20"/>
        <end position="142"/>
    </location>
</feature>
<name>A0A383W0A0_TETOB</name>
<gene>
    <name evidence="3" type="ORF">BQ4739_LOCUS10730</name>
</gene>
<protein>
    <submittedName>
        <fullName evidence="3">Uncharacterized protein</fullName>
    </submittedName>
</protein>
<feature type="compositionally biased region" description="Polar residues" evidence="1">
    <location>
        <begin position="83"/>
        <end position="98"/>
    </location>
</feature>
<reference evidence="3 4" key="1">
    <citation type="submission" date="2016-10" db="EMBL/GenBank/DDBJ databases">
        <authorList>
            <person name="Cai Z."/>
        </authorList>
    </citation>
    <scope>NUCLEOTIDE SEQUENCE [LARGE SCALE GENOMIC DNA]</scope>
</reference>
<dbReference type="AlphaFoldDB" id="A0A383W0A0"/>
<dbReference type="EMBL" id="FNXT01000992">
    <property type="protein sequence ID" value="SZX70522.1"/>
    <property type="molecule type" value="Genomic_DNA"/>
</dbReference>
<proteinExistence type="predicted"/>
<accession>A0A383W0A0</accession>
<keyword evidence="4" id="KW-1185">Reference proteome</keyword>
<evidence type="ECO:0000313" key="3">
    <source>
        <dbReference type="EMBL" id="SZX70522.1"/>
    </source>
</evidence>
<organism evidence="3 4">
    <name type="scientific">Tetradesmus obliquus</name>
    <name type="common">Green alga</name>
    <name type="synonym">Acutodesmus obliquus</name>
    <dbReference type="NCBI Taxonomy" id="3088"/>
    <lineage>
        <taxon>Eukaryota</taxon>
        <taxon>Viridiplantae</taxon>
        <taxon>Chlorophyta</taxon>
        <taxon>core chlorophytes</taxon>
        <taxon>Chlorophyceae</taxon>
        <taxon>CS clade</taxon>
        <taxon>Sphaeropleales</taxon>
        <taxon>Scenedesmaceae</taxon>
        <taxon>Tetradesmus</taxon>
    </lineage>
</organism>
<feature type="region of interest" description="Disordered" evidence="1">
    <location>
        <begin position="46"/>
        <end position="142"/>
    </location>
</feature>
<evidence type="ECO:0000313" key="4">
    <source>
        <dbReference type="Proteomes" id="UP000256970"/>
    </source>
</evidence>
<sequence length="142" mass="14020">MRTAACVLLLLAIAGGAHAALTRRHLQQTMAGREARATDAATLTAVTIGRAVSDSPPRGGPSGKPTKGPAAGDGEKPPVKINSVGSTGQGSPTRQPTFSKAGPVVSTKAATTIGVKTTGHVSHPDDNAPVVGNKGGNKAAGK</sequence>
<keyword evidence="2" id="KW-0732">Signal</keyword>